<dbReference type="PANTHER" id="PTHR44586:SF14">
    <property type="entry name" value="F-BOX DOMAIN CONTAINING PROTEIN, EXPRESSED"/>
    <property type="match status" value="1"/>
</dbReference>
<comment type="caution">
    <text evidence="2">The sequence shown here is derived from an EMBL/GenBank/DDBJ whole genome shotgun (WGS) entry which is preliminary data.</text>
</comment>
<evidence type="ECO:0000313" key="2">
    <source>
        <dbReference type="EMBL" id="CAD6201717.1"/>
    </source>
</evidence>
<dbReference type="EMBL" id="CAJGYO010000001">
    <property type="protein sequence ID" value="CAD6201717.1"/>
    <property type="molecule type" value="Genomic_DNA"/>
</dbReference>
<gene>
    <name evidence="2" type="ORF">NCGR_LOCUS212</name>
</gene>
<name>A0A811M5X1_9POAL</name>
<evidence type="ECO:0000259" key="1">
    <source>
        <dbReference type="Pfam" id="PF03478"/>
    </source>
</evidence>
<dbReference type="InterPro" id="IPR005174">
    <property type="entry name" value="KIB1-4_b-propeller"/>
</dbReference>
<dbReference type="OrthoDB" id="695192at2759"/>
<feature type="domain" description="KIB1-4 beta-propeller" evidence="1">
    <location>
        <begin position="1"/>
        <end position="261"/>
    </location>
</feature>
<reference evidence="2" key="1">
    <citation type="submission" date="2020-10" db="EMBL/GenBank/DDBJ databases">
        <authorList>
            <person name="Han B."/>
            <person name="Lu T."/>
            <person name="Zhao Q."/>
            <person name="Huang X."/>
            <person name="Zhao Y."/>
        </authorList>
    </citation>
    <scope>NUCLEOTIDE SEQUENCE</scope>
</reference>
<proteinExistence type="predicted"/>
<sequence>MHLVNPITCEQITLPSVITFEQVAPIYDSTGVICKYHYYSMSDNTRSVTRPPVTLALWQLRYHLHHKALLFYDDASVGSYIVAFIHNPGGQIAFARLGDEKWTRLPSHKYFQDCIYKDGLLYAVTSFGKIIAFDLSGPMVTMKIIVDRVNNFSGMERFYIVQAPWGDLLQVRRPEVGIKEEADGHQHQATFENKIKWMEIYKVCAVTRKLVQINNLGDHVLFLRSNQSLCCRAKEYPQLKPNHVYFTDDVSCVEFTCKRGYRLNIGVLDFGSKRMEEIIFPRPWSNCLAPLFIIPNPRKMDLALHI</sequence>
<protein>
    <recommendedName>
        <fullName evidence="1">KIB1-4 beta-propeller domain-containing protein</fullName>
    </recommendedName>
</protein>
<keyword evidence="3" id="KW-1185">Reference proteome</keyword>
<dbReference type="AlphaFoldDB" id="A0A811M5X1"/>
<dbReference type="Pfam" id="PF03478">
    <property type="entry name" value="Beta-prop_KIB1-4"/>
    <property type="match status" value="1"/>
</dbReference>
<dbReference type="Proteomes" id="UP000604825">
    <property type="component" value="Unassembled WGS sequence"/>
</dbReference>
<evidence type="ECO:0000313" key="3">
    <source>
        <dbReference type="Proteomes" id="UP000604825"/>
    </source>
</evidence>
<organism evidence="2 3">
    <name type="scientific">Miscanthus lutarioriparius</name>
    <dbReference type="NCBI Taxonomy" id="422564"/>
    <lineage>
        <taxon>Eukaryota</taxon>
        <taxon>Viridiplantae</taxon>
        <taxon>Streptophyta</taxon>
        <taxon>Embryophyta</taxon>
        <taxon>Tracheophyta</taxon>
        <taxon>Spermatophyta</taxon>
        <taxon>Magnoliopsida</taxon>
        <taxon>Liliopsida</taxon>
        <taxon>Poales</taxon>
        <taxon>Poaceae</taxon>
        <taxon>PACMAD clade</taxon>
        <taxon>Panicoideae</taxon>
        <taxon>Andropogonodae</taxon>
        <taxon>Andropogoneae</taxon>
        <taxon>Saccharinae</taxon>
        <taxon>Miscanthus</taxon>
    </lineage>
</organism>
<dbReference type="PANTHER" id="PTHR44586">
    <property type="entry name" value="F-BOX DOMAIN CONTAINING PROTEIN, EXPRESSED"/>
    <property type="match status" value="1"/>
</dbReference>
<accession>A0A811M5X1</accession>